<evidence type="ECO:0000313" key="4">
    <source>
        <dbReference type="EMBL" id="GAA3700659.1"/>
    </source>
</evidence>
<name>A0ABP7D4P9_9MICO</name>
<dbReference type="InterPro" id="IPR016191">
    <property type="entry name" value="Ribonuclease/ribotoxin"/>
</dbReference>
<evidence type="ECO:0000256" key="3">
    <source>
        <dbReference type="SAM" id="Phobius"/>
    </source>
</evidence>
<dbReference type="EMBL" id="BAABDC010000002">
    <property type="protein sequence ID" value="GAA3700659.1"/>
    <property type="molecule type" value="Genomic_DNA"/>
</dbReference>
<keyword evidence="2" id="KW-0378">Hydrolase</keyword>
<accession>A0ABP7D4P9</accession>
<sequence length="161" mass="17122">MLGHDEGVKTLGSRQVLLGVLAVAVVVLAWVVVRAAQGPTTSTTDGRGAAASATYVPGPLGTDPVSGLPWVAESALPAQAHETLALIRAGGPFPYPRSDNQTFDNRERLLPGQTRGYYREFTVITPGSADRGARRIIVGSGGEKYWTDDHYASFSRIREGT</sequence>
<reference evidence="5" key="1">
    <citation type="journal article" date="2019" name="Int. J. Syst. Evol. Microbiol.">
        <title>The Global Catalogue of Microorganisms (GCM) 10K type strain sequencing project: providing services to taxonomists for standard genome sequencing and annotation.</title>
        <authorList>
            <consortium name="The Broad Institute Genomics Platform"/>
            <consortium name="The Broad Institute Genome Sequencing Center for Infectious Disease"/>
            <person name="Wu L."/>
            <person name="Ma J."/>
        </authorList>
    </citation>
    <scope>NUCLEOTIDE SEQUENCE [LARGE SCALE GENOMIC DNA]</scope>
    <source>
        <strain evidence="5">JCM 17125</strain>
    </source>
</reference>
<dbReference type="Gene3D" id="3.10.450.30">
    <property type="entry name" value="Microbial ribonucleases"/>
    <property type="match status" value="1"/>
</dbReference>
<keyword evidence="3" id="KW-0472">Membrane</keyword>
<dbReference type="Pfam" id="PF00545">
    <property type="entry name" value="Ribonuclease"/>
    <property type="match status" value="1"/>
</dbReference>
<feature type="transmembrane region" description="Helical" evidence="3">
    <location>
        <begin position="16"/>
        <end position="33"/>
    </location>
</feature>
<evidence type="ECO:0000256" key="1">
    <source>
        <dbReference type="ARBA" id="ARBA00022722"/>
    </source>
</evidence>
<evidence type="ECO:0000256" key="2">
    <source>
        <dbReference type="ARBA" id="ARBA00022801"/>
    </source>
</evidence>
<evidence type="ECO:0000313" key="5">
    <source>
        <dbReference type="Proteomes" id="UP001501468"/>
    </source>
</evidence>
<proteinExistence type="predicted"/>
<keyword evidence="5" id="KW-1185">Reference proteome</keyword>
<keyword evidence="3" id="KW-0812">Transmembrane</keyword>
<dbReference type="SUPFAM" id="SSF53933">
    <property type="entry name" value="Microbial ribonucleases"/>
    <property type="match status" value="1"/>
</dbReference>
<organism evidence="4 5">
    <name type="scientific">Terrabacter ginsenosidimutans</name>
    <dbReference type="NCBI Taxonomy" id="490575"/>
    <lineage>
        <taxon>Bacteria</taxon>
        <taxon>Bacillati</taxon>
        <taxon>Actinomycetota</taxon>
        <taxon>Actinomycetes</taxon>
        <taxon>Micrococcales</taxon>
        <taxon>Intrasporangiaceae</taxon>
        <taxon>Terrabacter</taxon>
    </lineage>
</organism>
<dbReference type="InterPro" id="IPR000026">
    <property type="entry name" value="N1-like"/>
</dbReference>
<protein>
    <submittedName>
        <fullName evidence="4">Uncharacterized protein</fullName>
    </submittedName>
</protein>
<keyword evidence="3" id="KW-1133">Transmembrane helix</keyword>
<dbReference type="Proteomes" id="UP001501468">
    <property type="component" value="Unassembled WGS sequence"/>
</dbReference>
<keyword evidence="1" id="KW-0540">Nuclease</keyword>
<comment type="caution">
    <text evidence="4">The sequence shown here is derived from an EMBL/GenBank/DDBJ whole genome shotgun (WGS) entry which is preliminary data.</text>
</comment>
<gene>
    <name evidence="4" type="ORF">GCM10022399_16460</name>
</gene>